<dbReference type="STRING" id="83767.SAMN05660652_02092"/>
<proteinExistence type="predicted"/>
<dbReference type="Proteomes" id="UP000198607">
    <property type="component" value="Unassembled WGS sequence"/>
</dbReference>
<keyword evidence="1" id="KW-0732">Signal</keyword>
<sequence>MKQASTALRLAILLCVFSALAEAAPAAWYRWRSPEADRDICAQVMPGPGWIIVKGPYEDAHCKKPGKPGDAWK</sequence>
<dbReference type="RefSeq" id="WP_091937326.1">
    <property type="nucleotide sequence ID" value="NZ_FNCY01000007.1"/>
</dbReference>
<accession>A0A1G8EBU3</accession>
<evidence type="ECO:0008006" key="4">
    <source>
        <dbReference type="Google" id="ProtNLM"/>
    </source>
</evidence>
<keyword evidence="3" id="KW-1185">Reference proteome</keyword>
<feature type="signal peptide" evidence="1">
    <location>
        <begin position="1"/>
        <end position="23"/>
    </location>
</feature>
<evidence type="ECO:0000256" key="1">
    <source>
        <dbReference type="SAM" id="SignalP"/>
    </source>
</evidence>
<name>A0A1G8EBU3_9RHOO</name>
<dbReference type="AlphaFoldDB" id="A0A1G8EBU3"/>
<dbReference type="OrthoDB" id="6089671at2"/>
<reference evidence="2 3" key="1">
    <citation type="submission" date="2016-10" db="EMBL/GenBank/DDBJ databases">
        <authorList>
            <person name="de Groot N.N."/>
        </authorList>
    </citation>
    <scope>NUCLEOTIDE SEQUENCE [LARGE SCALE GENOMIC DNA]</scope>
    <source>
        <strain evidence="2 3">DSM 5885</strain>
    </source>
</reference>
<organism evidence="2 3">
    <name type="scientific">Propionivibrio dicarboxylicus</name>
    <dbReference type="NCBI Taxonomy" id="83767"/>
    <lineage>
        <taxon>Bacteria</taxon>
        <taxon>Pseudomonadati</taxon>
        <taxon>Pseudomonadota</taxon>
        <taxon>Betaproteobacteria</taxon>
        <taxon>Rhodocyclales</taxon>
        <taxon>Rhodocyclaceae</taxon>
        <taxon>Propionivibrio</taxon>
    </lineage>
</organism>
<feature type="chain" id="PRO_5011718547" description="DUF4124 domain-containing protein" evidence="1">
    <location>
        <begin position="24"/>
        <end position="73"/>
    </location>
</feature>
<evidence type="ECO:0000313" key="2">
    <source>
        <dbReference type="EMBL" id="SDH67317.1"/>
    </source>
</evidence>
<dbReference type="EMBL" id="FNCY01000007">
    <property type="protein sequence ID" value="SDH67317.1"/>
    <property type="molecule type" value="Genomic_DNA"/>
</dbReference>
<protein>
    <recommendedName>
        <fullName evidence="4">DUF4124 domain-containing protein</fullName>
    </recommendedName>
</protein>
<evidence type="ECO:0000313" key="3">
    <source>
        <dbReference type="Proteomes" id="UP000198607"/>
    </source>
</evidence>
<gene>
    <name evidence="2" type="ORF">SAMN05660652_02092</name>
</gene>